<dbReference type="GO" id="GO:0005886">
    <property type="term" value="C:plasma membrane"/>
    <property type="evidence" value="ECO:0007669"/>
    <property type="project" value="UniProtKB-SubCell"/>
</dbReference>
<evidence type="ECO:0000256" key="3">
    <source>
        <dbReference type="ARBA" id="ARBA00022989"/>
    </source>
</evidence>
<evidence type="ECO:0008006" key="9">
    <source>
        <dbReference type="Google" id="ProtNLM"/>
    </source>
</evidence>
<gene>
    <name evidence="7" type="ORF">DGMP_32690</name>
</gene>
<evidence type="ECO:0000256" key="2">
    <source>
        <dbReference type="ARBA" id="ARBA00022692"/>
    </source>
</evidence>
<dbReference type="AlphaFoldDB" id="A0A8D5FWE2"/>
<keyword evidence="4 6" id="KW-0472">Membrane</keyword>
<keyword evidence="3 6" id="KW-1133">Transmembrane helix</keyword>
<dbReference type="Proteomes" id="UP000826725">
    <property type="component" value="Chromosome"/>
</dbReference>
<name>A0A8D5FWE2_9BACT</name>
<keyword evidence="5" id="KW-0520">NAD</keyword>
<dbReference type="InterPro" id="IPR001694">
    <property type="entry name" value="NADH_UbQ_OxRdtase_su1/FPO"/>
</dbReference>
<keyword evidence="2 5" id="KW-0812">Transmembrane</keyword>
<accession>A0A8D5FWE2</accession>
<evidence type="ECO:0000313" key="8">
    <source>
        <dbReference type="Proteomes" id="UP000826725"/>
    </source>
</evidence>
<evidence type="ECO:0000313" key="7">
    <source>
        <dbReference type="EMBL" id="BCL62576.1"/>
    </source>
</evidence>
<feature type="transmembrane region" description="Helical" evidence="6">
    <location>
        <begin position="6"/>
        <end position="23"/>
    </location>
</feature>
<evidence type="ECO:0000256" key="4">
    <source>
        <dbReference type="ARBA" id="ARBA00023136"/>
    </source>
</evidence>
<feature type="transmembrane region" description="Helical" evidence="6">
    <location>
        <begin position="43"/>
        <end position="61"/>
    </location>
</feature>
<evidence type="ECO:0000256" key="1">
    <source>
        <dbReference type="ARBA" id="ARBA00004141"/>
    </source>
</evidence>
<proteinExistence type="inferred from homology"/>
<sequence>MTLLQVTTFLLKVTMMIFVYIWVRWTLPRFRYDQLQKLGWQMLLPLALLNIFITSAFVVALS</sequence>
<comment type="similarity">
    <text evidence="5">Belongs to the complex I subunit 1 family.</text>
</comment>
<dbReference type="GO" id="GO:0009060">
    <property type="term" value="P:aerobic respiration"/>
    <property type="evidence" value="ECO:0007669"/>
    <property type="project" value="TreeGrafter"/>
</dbReference>
<organism evidence="7 8">
    <name type="scientific">Desulfomarina profundi</name>
    <dbReference type="NCBI Taxonomy" id="2772557"/>
    <lineage>
        <taxon>Bacteria</taxon>
        <taxon>Pseudomonadati</taxon>
        <taxon>Thermodesulfobacteriota</taxon>
        <taxon>Desulfobulbia</taxon>
        <taxon>Desulfobulbales</taxon>
        <taxon>Desulfobulbaceae</taxon>
        <taxon>Desulfomarina</taxon>
    </lineage>
</organism>
<evidence type="ECO:0000256" key="5">
    <source>
        <dbReference type="RuleBase" id="RU000471"/>
    </source>
</evidence>
<dbReference type="EMBL" id="AP024086">
    <property type="protein sequence ID" value="BCL62576.1"/>
    <property type="molecule type" value="Genomic_DNA"/>
</dbReference>
<protein>
    <recommendedName>
        <fullName evidence="9">NADH-quinone oxidoreductase subunit H</fullName>
    </recommendedName>
</protein>
<dbReference type="Pfam" id="PF00146">
    <property type="entry name" value="NADHdh"/>
    <property type="match status" value="1"/>
</dbReference>
<keyword evidence="8" id="KW-1185">Reference proteome</keyword>
<comment type="subcellular location">
    <subcellularLocation>
        <location evidence="5">Cell membrane</location>
        <topology evidence="5">Multi-pass membrane protein</topology>
    </subcellularLocation>
    <subcellularLocation>
        <location evidence="1">Membrane</location>
        <topology evidence="1">Multi-pass membrane protein</topology>
    </subcellularLocation>
</comment>
<dbReference type="KEGG" id="dbk:DGMP_32690"/>
<dbReference type="PANTHER" id="PTHR11432:SF3">
    <property type="entry name" value="NADH-UBIQUINONE OXIDOREDUCTASE CHAIN 1"/>
    <property type="match status" value="1"/>
</dbReference>
<dbReference type="PANTHER" id="PTHR11432">
    <property type="entry name" value="NADH DEHYDROGENASE SUBUNIT 1"/>
    <property type="match status" value="1"/>
</dbReference>
<reference evidence="7" key="1">
    <citation type="submission" date="2020-09" db="EMBL/GenBank/DDBJ databases">
        <title>Desulfogranum mesoprofundum gen. nov., sp. nov., a novel mesophilic, sulfate-reducing chemolithoautotroph isolated from a deep-sea hydrothermal vent chimney in the Suiyo Seamount.</title>
        <authorList>
            <person name="Hashimoto Y."/>
            <person name="Nakagawa S."/>
        </authorList>
    </citation>
    <scope>NUCLEOTIDE SEQUENCE</scope>
    <source>
        <strain evidence="7">KT2</strain>
    </source>
</reference>
<evidence type="ECO:0000256" key="6">
    <source>
        <dbReference type="SAM" id="Phobius"/>
    </source>
</evidence>
<dbReference type="GO" id="GO:0003954">
    <property type="term" value="F:NADH dehydrogenase activity"/>
    <property type="evidence" value="ECO:0007669"/>
    <property type="project" value="TreeGrafter"/>
</dbReference>